<evidence type="ECO:0000256" key="3">
    <source>
        <dbReference type="ARBA" id="ARBA00022741"/>
    </source>
</evidence>
<accession>A0A6B1DCD9</accession>
<gene>
    <name evidence="6" type="ORF">F4X14_21880</name>
</gene>
<protein>
    <recommendedName>
        <fullName evidence="1">glutamate--cysteine ligase</fullName>
        <ecNumber evidence="1">6.3.2.2</ecNumber>
    </recommendedName>
</protein>
<dbReference type="GO" id="GO:0006750">
    <property type="term" value="P:glutathione biosynthetic process"/>
    <property type="evidence" value="ECO:0007669"/>
    <property type="project" value="InterPro"/>
</dbReference>
<evidence type="ECO:0000256" key="5">
    <source>
        <dbReference type="ARBA" id="ARBA00048819"/>
    </source>
</evidence>
<organism evidence="6">
    <name type="scientific">Caldilineaceae bacterium SB0661_bin_32</name>
    <dbReference type="NCBI Taxonomy" id="2605255"/>
    <lineage>
        <taxon>Bacteria</taxon>
        <taxon>Bacillati</taxon>
        <taxon>Chloroflexota</taxon>
        <taxon>Caldilineae</taxon>
        <taxon>Caldilineales</taxon>
        <taxon>Caldilineaceae</taxon>
    </lineage>
</organism>
<reference evidence="6" key="1">
    <citation type="submission" date="2019-09" db="EMBL/GenBank/DDBJ databases">
        <title>Characterisation of the sponge microbiome using genome-centric metagenomics.</title>
        <authorList>
            <person name="Engelberts J.P."/>
            <person name="Robbins S.J."/>
            <person name="De Goeij J.M."/>
            <person name="Aranda M."/>
            <person name="Bell S.C."/>
            <person name="Webster N.S."/>
        </authorList>
    </citation>
    <scope>NUCLEOTIDE SEQUENCE</scope>
    <source>
        <strain evidence="6">SB0661_bin_32</strain>
    </source>
</reference>
<dbReference type="PANTHER" id="PTHR34378">
    <property type="entry name" value="GLUTAMATE--CYSTEINE LIGASE, CHLOROPLASTIC"/>
    <property type="match status" value="1"/>
</dbReference>
<dbReference type="Gene3D" id="3.30.590.20">
    <property type="match status" value="1"/>
</dbReference>
<keyword evidence="2" id="KW-0436">Ligase</keyword>
<keyword evidence="3" id="KW-0547">Nucleotide-binding</keyword>
<dbReference type="GO" id="GO:0004357">
    <property type="term" value="F:glutamate-cysteine ligase activity"/>
    <property type="evidence" value="ECO:0007669"/>
    <property type="project" value="UniProtKB-EC"/>
</dbReference>
<dbReference type="AlphaFoldDB" id="A0A6B1DCD9"/>
<proteinExistence type="predicted"/>
<evidence type="ECO:0000256" key="4">
    <source>
        <dbReference type="ARBA" id="ARBA00022840"/>
    </source>
</evidence>
<dbReference type="InterPro" id="IPR014746">
    <property type="entry name" value="Gln_synth/guanido_kin_cat_dom"/>
</dbReference>
<evidence type="ECO:0000256" key="1">
    <source>
        <dbReference type="ARBA" id="ARBA00012220"/>
    </source>
</evidence>
<dbReference type="PANTHER" id="PTHR34378:SF1">
    <property type="entry name" value="GLUTAMATE--CYSTEINE LIGASE, CHLOROPLASTIC"/>
    <property type="match status" value="1"/>
</dbReference>
<comment type="caution">
    <text evidence="6">The sequence shown here is derived from an EMBL/GenBank/DDBJ whole genome shotgun (WGS) entry which is preliminary data.</text>
</comment>
<dbReference type="InterPro" id="IPR035434">
    <property type="entry name" value="GCL_bact_plant"/>
</dbReference>
<dbReference type="InterPro" id="IPR006336">
    <property type="entry name" value="GCS2"/>
</dbReference>
<sequence>MPHIRRAAHHRPAPLCHNQALPTRSGIVESSLHQAYEALADRFAAHFPTQLDGPRTVGREAEFPVVDQSGRAADVNRLWTLLLETEPAIEDGERGSHSPHASSLTPLKVKKDAVNTDLIVGLDGAAYSYALEVGKGTIELNVGPCTTLFELESAFRAAAERLVRAAAKLGWRVLGYGVQPLSPPARALLSPKQRYHALADIMGDDWIWYTVTASDQTHVDVSRDEAVGVLNFAILMAPVVVALCANSPVVAGALTGDCSGREGRMINALYGERHGMIARPYADLTDFVARLSRMPALLRREGERLLPDGRPFSEVLRTDYRATSEEWTLAPLSSSLSPDAFDAFLLHDHYIWHSARLRTAYGTVELRPACQQPPHELMAATALYLGLVEGREEITDYLQTALAPTGEESGNPDPLAECWPRMQQYHEQVVRAGLAAPEPAPGFLADILELVAAALTRRGYNEERMLAPLWRRLEQKENPAQRVRRVFTKEGLEGMIKFSDLENYLREM</sequence>
<dbReference type="EMBL" id="VXMH01000121">
    <property type="protein sequence ID" value="MYC97611.1"/>
    <property type="molecule type" value="Genomic_DNA"/>
</dbReference>
<dbReference type="SUPFAM" id="SSF55931">
    <property type="entry name" value="Glutamine synthetase/guanido kinase"/>
    <property type="match status" value="1"/>
</dbReference>
<evidence type="ECO:0000256" key="2">
    <source>
        <dbReference type="ARBA" id="ARBA00022598"/>
    </source>
</evidence>
<comment type="catalytic activity">
    <reaction evidence="5">
        <text>L-cysteine + L-glutamate + ATP = gamma-L-glutamyl-L-cysteine + ADP + phosphate + H(+)</text>
        <dbReference type="Rhea" id="RHEA:13285"/>
        <dbReference type="ChEBI" id="CHEBI:15378"/>
        <dbReference type="ChEBI" id="CHEBI:29985"/>
        <dbReference type="ChEBI" id="CHEBI:30616"/>
        <dbReference type="ChEBI" id="CHEBI:35235"/>
        <dbReference type="ChEBI" id="CHEBI:43474"/>
        <dbReference type="ChEBI" id="CHEBI:58173"/>
        <dbReference type="ChEBI" id="CHEBI:456216"/>
        <dbReference type="EC" id="6.3.2.2"/>
    </reaction>
</comment>
<dbReference type="GO" id="GO:0005524">
    <property type="term" value="F:ATP binding"/>
    <property type="evidence" value="ECO:0007669"/>
    <property type="project" value="UniProtKB-KW"/>
</dbReference>
<dbReference type="Pfam" id="PF04107">
    <property type="entry name" value="GCS2"/>
    <property type="match status" value="1"/>
</dbReference>
<name>A0A6B1DCD9_9CHLR</name>
<dbReference type="EC" id="6.3.2.2" evidence="1"/>
<evidence type="ECO:0000313" key="6">
    <source>
        <dbReference type="EMBL" id="MYC97611.1"/>
    </source>
</evidence>
<keyword evidence="4" id="KW-0067">ATP-binding</keyword>